<dbReference type="OrthoDB" id="9931354at2"/>
<dbReference type="AlphaFoldDB" id="A0A0D1BVT1"/>
<gene>
    <name evidence="1" type="ORF">N495_09835</name>
</gene>
<comment type="caution">
    <text evidence="1">The sequence shown here is derived from an EMBL/GenBank/DDBJ whole genome shotgun (WGS) entry which is preliminary data.</text>
</comment>
<dbReference type="RefSeq" id="WP_003485758.1">
    <property type="nucleotide sequence ID" value="NZ_JXSU01000007.1"/>
</dbReference>
<reference evidence="1 2" key="1">
    <citation type="submission" date="2014-06" db="EMBL/GenBank/DDBJ databases">
        <title>Genome characterization of distinct group I Clostridium botulinum lineages.</title>
        <authorList>
            <person name="Giordani F."/>
            <person name="Anselmo A."/>
            <person name="Fillo S."/>
            <person name="Palozzi A.M."/>
            <person name="Fortunato A."/>
            <person name="Gentile B."/>
            <person name="Ciammaruconi A."/>
            <person name="Anniballi F."/>
            <person name="De Medici D."/>
            <person name="Lista F."/>
        </authorList>
    </citation>
    <scope>NUCLEOTIDE SEQUENCE [LARGE SCALE GENOMIC DNA]</scope>
    <source>
        <strain evidence="1 2">B2 450</strain>
    </source>
</reference>
<proteinExistence type="predicted"/>
<accession>A0A0D1BVT1</accession>
<name>A0A0D1BVT1_CLOBO</name>
<dbReference type="HOGENOM" id="CLU_2804787_0_0_9"/>
<dbReference type="EMBL" id="JXSU01000007">
    <property type="protein sequence ID" value="KIS23882.1"/>
    <property type="molecule type" value="Genomic_DNA"/>
</dbReference>
<evidence type="ECO:0000313" key="1">
    <source>
        <dbReference type="EMBL" id="KIS23882.1"/>
    </source>
</evidence>
<dbReference type="PATRIC" id="fig|1379739.3.peg.2327"/>
<dbReference type="Proteomes" id="UP000032250">
    <property type="component" value="Unassembled WGS sequence"/>
</dbReference>
<organism evidence="1 2">
    <name type="scientific">Clostridium botulinum B2 450</name>
    <dbReference type="NCBI Taxonomy" id="1379739"/>
    <lineage>
        <taxon>Bacteria</taxon>
        <taxon>Bacillati</taxon>
        <taxon>Bacillota</taxon>
        <taxon>Clostridia</taxon>
        <taxon>Eubacteriales</taxon>
        <taxon>Clostridiaceae</taxon>
        <taxon>Clostridium</taxon>
    </lineage>
</organism>
<protein>
    <submittedName>
        <fullName evidence="1">Uncharacterized protein</fullName>
    </submittedName>
</protein>
<sequence length="67" mass="7660">MIILETKNSISKSISLGDAQKVYSLTSHVEVKKIMKFNTHSCKDKLLLPNLPQELLIYTLDLEKNNE</sequence>
<evidence type="ECO:0000313" key="2">
    <source>
        <dbReference type="Proteomes" id="UP000032250"/>
    </source>
</evidence>